<sequence>MKRSLMKSSCLHRPGPCLFVSMRGYIVSVYFCLSSHTNNFVWWQLQISKTLEKHAMSHKTMLNRGICA</sequence>
<evidence type="ECO:0000313" key="2">
    <source>
        <dbReference type="Proteomes" id="UP000092691"/>
    </source>
</evidence>
<name>A0A1B1CNH6_RHILE</name>
<geneLocation type="plasmid" evidence="1 2">
    <name>unnamed6</name>
</geneLocation>
<proteinExistence type="predicted"/>
<organism evidence="1 2">
    <name type="scientific">Rhizobium leguminosarum</name>
    <dbReference type="NCBI Taxonomy" id="384"/>
    <lineage>
        <taxon>Bacteria</taxon>
        <taxon>Pseudomonadati</taxon>
        <taxon>Pseudomonadota</taxon>
        <taxon>Alphaproteobacteria</taxon>
        <taxon>Hyphomicrobiales</taxon>
        <taxon>Rhizobiaceae</taxon>
        <taxon>Rhizobium/Agrobacterium group</taxon>
        <taxon>Rhizobium</taxon>
    </lineage>
</organism>
<accession>A0A1B1CNH6</accession>
<protein>
    <submittedName>
        <fullName evidence="1">Uncharacterized protein</fullName>
    </submittedName>
</protein>
<reference evidence="1 2" key="1">
    <citation type="submission" date="2016-06" db="EMBL/GenBank/DDBJ databases">
        <title>Microsymbionts genomes from the relict species Vavilovia formosa.</title>
        <authorList>
            <person name="Chirak E."/>
            <person name="Kimeklis A."/>
            <person name="Andronov E."/>
        </authorList>
    </citation>
    <scope>NUCLEOTIDE SEQUENCE [LARGE SCALE GENOMIC DNA]</scope>
    <source>
        <strain evidence="1 2">Vaf10</strain>
        <plasmid evidence="2">Plasmid unnamed6</plasmid>
    </source>
</reference>
<gene>
    <name evidence="1" type="ORF">BA011_37535</name>
</gene>
<dbReference type="AlphaFoldDB" id="A0A1B1CNH6"/>
<evidence type="ECO:0000313" key="1">
    <source>
        <dbReference type="EMBL" id="ANP91323.1"/>
    </source>
</evidence>
<keyword evidence="1" id="KW-0614">Plasmid</keyword>
<dbReference type="Proteomes" id="UP000092691">
    <property type="component" value="Plasmid unnamed6"/>
</dbReference>
<dbReference type="EMBL" id="CP016291">
    <property type="protein sequence ID" value="ANP91323.1"/>
    <property type="molecule type" value="Genomic_DNA"/>
</dbReference>